<proteinExistence type="predicted"/>
<organism evidence="2">
    <name type="scientific">Aphanomyces invadans</name>
    <dbReference type="NCBI Taxonomy" id="157072"/>
    <lineage>
        <taxon>Eukaryota</taxon>
        <taxon>Sar</taxon>
        <taxon>Stramenopiles</taxon>
        <taxon>Oomycota</taxon>
        <taxon>Saprolegniomycetes</taxon>
        <taxon>Saprolegniales</taxon>
        <taxon>Verrucalvaceae</taxon>
        <taxon>Aphanomyces</taxon>
    </lineage>
</organism>
<evidence type="ECO:0000313" key="2">
    <source>
        <dbReference type="EMBL" id="ETV98985.1"/>
    </source>
</evidence>
<sequence>MDNFMLFESQLLVVEKKHDLIPPRQYDEKARRFVPTNDEHRVFKCPKVQPGEAQRLLDQRFKKPHGASSAASDKSSDEHRVFKCPKVQPGEAQRLLDQRFKKPHGASSAASEKRDDAKRKITGNDGI</sequence>
<gene>
    <name evidence="2" type="ORF">H310_08458</name>
</gene>
<accession>A0A024TXV6</accession>
<dbReference type="GeneID" id="20085508"/>
<dbReference type="EMBL" id="KI913968">
    <property type="protein sequence ID" value="ETV98985.1"/>
    <property type="molecule type" value="Genomic_DNA"/>
</dbReference>
<name>A0A024TXV6_9STRA</name>
<dbReference type="RefSeq" id="XP_008872413.1">
    <property type="nucleotide sequence ID" value="XM_008874191.1"/>
</dbReference>
<protein>
    <submittedName>
        <fullName evidence="2">Uncharacterized protein</fullName>
    </submittedName>
</protein>
<evidence type="ECO:0000256" key="1">
    <source>
        <dbReference type="SAM" id="MobiDB-lite"/>
    </source>
</evidence>
<reference evidence="2" key="1">
    <citation type="submission" date="2013-12" db="EMBL/GenBank/DDBJ databases">
        <title>The Genome Sequence of Aphanomyces invadans NJM9701.</title>
        <authorList>
            <consortium name="The Broad Institute Genomics Platform"/>
            <person name="Russ C."/>
            <person name="Tyler B."/>
            <person name="van West P."/>
            <person name="Dieguez-Uribeondo J."/>
            <person name="Young S.K."/>
            <person name="Zeng Q."/>
            <person name="Gargeya S."/>
            <person name="Fitzgerald M."/>
            <person name="Abouelleil A."/>
            <person name="Alvarado L."/>
            <person name="Chapman S.B."/>
            <person name="Gainer-Dewar J."/>
            <person name="Goldberg J."/>
            <person name="Griggs A."/>
            <person name="Gujja S."/>
            <person name="Hansen M."/>
            <person name="Howarth C."/>
            <person name="Imamovic A."/>
            <person name="Ireland A."/>
            <person name="Larimer J."/>
            <person name="McCowan C."/>
            <person name="Murphy C."/>
            <person name="Pearson M."/>
            <person name="Poon T.W."/>
            <person name="Priest M."/>
            <person name="Roberts A."/>
            <person name="Saif S."/>
            <person name="Shea T."/>
            <person name="Sykes S."/>
            <person name="Wortman J."/>
            <person name="Nusbaum C."/>
            <person name="Birren B."/>
        </authorList>
    </citation>
    <scope>NUCLEOTIDE SEQUENCE [LARGE SCALE GENOMIC DNA]</scope>
    <source>
        <strain evidence="2">NJM9701</strain>
    </source>
</reference>
<dbReference type="VEuPathDB" id="FungiDB:H310_08458"/>
<dbReference type="AlphaFoldDB" id="A0A024TXV6"/>
<feature type="region of interest" description="Disordered" evidence="1">
    <location>
        <begin position="60"/>
        <end position="127"/>
    </location>
</feature>